<accession>A0A4R1B318</accession>
<dbReference type="Proteomes" id="UP000295244">
    <property type="component" value="Unassembled WGS sequence"/>
</dbReference>
<evidence type="ECO:0000313" key="2">
    <source>
        <dbReference type="Proteomes" id="UP000295244"/>
    </source>
</evidence>
<keyword evidence="2" id="KW-1185">Reference proteome</keyword>
<comment type="caution">
    <text evidence="1">The sequence shown here is derived from an EMBL/GenBank/DDBJ whole genome shotgun (WGS) entry which is preliminary data.</text>
</comment>
<dbReference type="AlphaFoldDB" id="A0A4R1B318"/>
<gene>
    <name evidence="1" type="ORF">E0L93_15580</name>
</gene>
<proteinExistence type="predicted"/>
<dbReference type="RefSeq" id="WP_132693007.1">
    <property type="nucleotide sequence ID" value="NZ_SKBU01000057.1"/>
</dbReference>
<dbReference type="EMBL" id="SKBU01000057">
    <property type="protein sequence ID" value="TCJ11860.1"/>
    <property type="molecule type" value="Genomic_DNA"/>
</dbReference>
<dbReference type="OrthoDB" id="3634697at2"/>
<evidence type="ECO:0000313" key="1">
    <source>
        <dbReference type="EMBL" id="TCJ11860.1"/>
    </source>
</evidence>
<sequence>MEEYLSSGEVARILEERGIMSARTFPSYVSVRAWELGRIPEPDAVIGRRFYGWRRSTIERWLWERGFGSEGPSEFASS</sequence>
<protein>
    <submittedName>
        <fullName evidence="1">XRE family transcriptional regulator</fullName>
    </submittedName>
</protein>
<organism evidence="1 2">
    <name type="scientific">Rubrobacter taiwanensis</name>
    <dbReference type="NCBI Taxonomy" id="185139"/>
    <lineage>
        <taxon>Bacteria</taxon>
        <taxon>Bacillati</taxon>
        <taxon>Actinomycetota</taxon>
        <taxon>Rubrobacteria</taxon>
        <taxon>Rubrobacterales</taxon>
        <taxon>Rubrobacteraceae</taxon>
        <taxon>Rubrobacter</taxon>
    </lineage>
</organism>
<reference evidence="1 2" key="1">
    <citation type="submission" date="2019-03" db="EMBL/GenBank/DDBJ databases">
        <title>Whole genome sequence of a novel Rubrobacter taiwanensis strain, isolated from Yellowstone National Park.</title>
        <authorList>
            <person name="Freed S."/>
            <person name="Ramaley R.F."/>
            <person name="Kyndt J.A."/>
        </authorList>
    </citation>
    <scope>NUCLEOTIDE SEQUENCE [LARGE SCALE GENOMIC DNA]</scope>
    <source>
        <strain evidence="1 2">Yellowstone</strain>
    </source>
</reference>
<name>A0A4R1B318_9ACTN</name>